<organism evidence="10 11">
    <name type="scientific">Caldalkalibacillus horti</name>
    <dbReference type="NCBI Taxonomy" id="77523"/>
    <lineage>
        <taxon>Bacteria</taxon>
        <taxon>Bacillati</taxon>
        <taxon>Bacillota</taxon>
        <taxon>Bacilli</taxon>
        <taxon>Bacillales</taxon>
        <taxon>Bacillaceae</taxon>
        <taxon>Caldalkalibacillus</taxon>
    </lineage>
</organism>
<dbReference type="PROSITE" id="PS00584">
    <property type="entry name" value="PFKB_KINASES_2"/>
    <property type="match status" value="1"/>
</dbReference>
<keyword evidence="7" id="KW-0423">Lactose metabolism</keyword>
<gene>
    <name evidence="10" type="ORF">J2S11_003583</name>
</gene>
<evidence type="ECO:0000256" key="5">
    <source>
        <dbReference type="ARBA" id="ARBA00022840"/>
    </source>
</evidence>
<comment type="caution">
    <text evidence="10">The sequence shown here is derived from an EMBL/GenBank/DDBJ whole genome shotgun (WGS) entry which is preliminary data.</text>
</comment>
<reference evidence="10 11" key="1">
    <citation type="submission" date="2023-07" db="EMBL/GenBank/DDBJ databases">
        <title>Genomic Encyclopedia of Type Strains, Phase IV (KMG-IV): sequencing the most valuable type-strain genomes for metagenomic binning, comparative biology and taxonomic classification.</title>
        <authorList>
            <person name="Goeker M."/>
        </authorList>
    </citation>
    <scope>NUCLEOTIDE SEQUENCE [LARGE SCALE GENOMIC DNA]</scope>
    <source>
        <strain evidence="10 11">DSM 12751</strain>
    </source>
</reference>
<comment type="pathway">
    <text evidence="7">Carbohydrate metabolism; D-tagatose 6-phosphate degradation; D-glyceraldehyde 3-phosphate and glycerone phosphate from D-tagatose 6-phosphate: step 1/2.</text>
</comment>
<dbReference type="GO" id="GO:0008662">
    <property type="term" value="F:1-phosphofructokinase activity"/>
    <property type="evidence" value="ECO:0007669"/>
    <property type="project" value="UniProtKB-EC"/>
</dbReference>
<evidence type="ECO:0000313" key="10">
    <source>
        <dbReference type="EMBL" id="MDQ0167656.1"/>
    </source>
</evidence>
<dbReference type="NCBIfam" id="TIGR03828">
    <property type="entry name" value="pfkB"/>
    <property type="match status" value="1"/>
</dbReference>
<dbReference type="PANTHER" id="PTHR46566:SF1">
    <property type="entry name" value="1-PHOSPHOFRUCTOKINASE"/>
    <property type="match status" value="1"/>
</dbReference>
<evidence type="ECO:0000256" key="3">
    <source>
        <dbReference type="ARBA" id="ARBA00022741"/>
    </source>
</evidence>
<evidence type="ECO:0000256" key="4">
    <source>
        <dbReference type="ARBA" id="ARBA00022777"/>
    </source>
</evidence>
<dbReference type="InterPro" id="IPR022463">
    <property type="entry name" value="1-PFruKinase"/>
</dbReference>
<name>A0ABT9W341_9BACI</name>
<dbReference type="PIRSF" id="PIRSF000535">
    <property type="entry name" value="1PFK/6PFK/LacC"/>
    <property type="match status" value="1"/>
</dbReference>
<proteinExistence type="inferred from homology"/>
<evidence type="ECO:0000256" key="8">
    <source>
        <dbReference type="RuleBase" id="RU369061"/>
    </source>
</evidence>
<keyword evidence="5 7" id="KW-0067">ATP-binding</keyword>
<feature type="domain" description="Carbohydrate kinase PfkB" evidence="9">
    <location>
        <begin position="7"/>
        <end position="283"/>
    </location>
</feature>
<dbReference type="Gene3D" id="3.40.1190.20">
    <property type="match status" value="1"/>
</dbReference>
<evidence type="ECO:0000256" key="7">
    <source>
        <dbReference type="PIRNR" id="PIRNR000535"/>
    </source>
</evidence>
<sequence>MIYTCTLNPSIDYVMELDEVKLGQLNRSEKVAFYPGGKGINVSRVLKRLGSESVALGYLGGFTGEYIRQFLDQEGIMNRCIELEGTTRINIKLKANQETEMNGTGPQIPESEQFKLLSQVGELTEKDILVLAGSLPTSVPKDFYSKLAEHCLKHNIPFVLDTSGIALADTLRYRPFLIKPNQHELGELVGVPIKTLEDAAKYGKEVLQRGPEYVLVSIGGLGAVLVGKEITAFASVPQGEVINSVGAGDSMVAGFLSVFAKDGNILEAFRQGVAAGSATAFSQDLCTVEKVQELLPYVEVQVKE</sequence>
<dbReference type="Proteomes" id="UP001235840">
    <property type="component" value="Unassembled WGS sequence"/>
</dbReference>
<evidence type="ECO:0000313" key="11">
    <source>
        <dbReference type="Proteomes" id="UP001235840"/>
    </source>
</evidence>
<comment type="catalytic activity">
    <reaction evidence="6 8">
        <text>beta-D-fructose 1-phosphate + ATP = beta-D-fructose 1,6-bisphosphate + ADP + H(+)</text>
        <dbReference type="Rhea" id="RHEA:14213"/>
        <dbReference type="ChEBI" id="CHEBI:15378"/>
        <dbReference type="ChEBI" id="CHEBI:30616"/>
        <dbReference type="ChEBI" id="CHEBI:32966"/>
        <dbReference type="ChEBI" id="CHEBI:138881"/>
        <dbReference type="ChEBI" id="CHEBI:456216"/>
        <dbReference type="EC" id="2.7.1.56"/>
    </reaction>
</comment>
<evidence type="ECO:0000256" key="1">
    <source>
        <dbReference type="ARBA" id="ARBA00005380"/>
    </source>
</evidence>
<dbReference type="InterPro" id="IPR029056">
    <property type="entry name" value="Ribokinase-like"/>
</dbReference>
<dbReference type="InterPro" id="IPR002173">
    <property type="entry name" value="Carboh/pur_kinase_PfkB_CS"/>
</dbReference>
<dbReference type="SUPFAM" id="SSF53613">
    <property type="entry name" value="Ribokinase-like"/>
    <property type="match status" value="1"/>
</dbReference>
<comment type="similarity">
    <text evidence="1">Belongs to the carbohydrate kinase pfkB family.</text>
</comment>
<accession>A0ABT9W341</accession>
<evidence type="ECO:0000256" key="2">
    <source>
        <dbReference type="ARBA" id="ARBA00022679"/>
    </source>
</evidence>
<keyword evidence="4 8" id="KW-0418">Kinase</keyword>
<dbReference type="CDD" id="cd01164">
    <property type="entry name" value="FruK_PfkB_like"/>
    <property type="match status" value="1"/>
</dbReference>
<dbReference type="InterPro" id="IPR011611">
    <property type="entry name" value="PfkB_dom"/>
</dbReference>
<dbReference type="RefSeq" id="WP_307396746.1">
    <property type="nucleotide sequence ID" value="NZ_BAAADK010000032.1"/>
</dbReference>
<dbReference type="EMBL" id="JAUSTY010000018">
    <property type="protein sequence ID" value="MDQ0167656.1"/>
    <property type="molecule type" value="Genomic_DNA"/>
</dbReference>
<evidence type="ECO:0000256" key="6">
    <source>
        <dbReference type="ARBA" id="ARBA00047745"/>
    </source>
</evidence>
<keyword evidence="2 7" id="KW-0808">Transferase</keyword>
<keyword evidence="3 7" id="KW-0547">Nucleotide-binding</keyword>
<dbReference type="InterPro" id="IPR017583">
    <property type="entry name" value="Tagatose/fructose_Pkinase"/>
</dbReference>
<comment type="catalytic activity">
    <reaction evidence="7">
        <text>D-tagatofuranose 6-phosphate + ATP = D-tagatofuranose 1,6-bisphosphate + ADP + H(+)</text>
        <dbReference type="Rhea" id="RHEA:12420"/>
        <dbReference type="ChEBI" id="CHEBI:15378"/>
        <dbReference type="ChEBI" id="CHEBI:30616"/>
        <dbReference type="ChEBI" id="CHEBI:58694"/>
        <dbReference type="ChEBI" id="CHEBI:58695"/>
        <dbReference type="ChEBI" id="CHEBI:456216"/>
        <dbReference type="EC" id="2.7.1.144"/>
    </reaction>
</comment>
<evidence type="ECO:0000259" key="9">
    <source>
        <dbReference type="Pfam" id="PF00294"/>
    </source>
</evidence>
<keyword evidence="11" id="KW-1185">Reference proteome</keyword>
<dbReference type="NCBIfam" id="TIGR03168">
    <property type="entry name" value="1-PFK"/>
    <property type="match status" value="1"/>
</dbReference>
<dbReference type="PROSITE" id="PS00583">
    <property type="entry name" value="PFKB_KINASES_1"/>
    <property type="match status" value="1"/>
</dbReference>
<dbReference type="EC" id="2.7.1.144" evidence="7"/>
<dbReference type="PANTHER" id="PTHR46566">
    <property type="entry name" value="1-PHOSPHOFRUCTOKINASE-RELATED"/>
    <property type="match status" value="1"/>
</dbReference>
<dbReference type="Pfam" id="PF00294">
    <property type="entry name" value="PfkB"/>
    <property type="match status" value="1"/>
</dbReference>
<comment type="similarity">
    <text evidence="7">Belongs to the carbohydrate kinase PfkB family. LacC subfamily.</text>
</comment>
<protein>
    <recommendedName>
        <fullName evidence="7">Tagatose-6-phosphate kinase</fullName>
        <ecNumber evidence="7">2.7.1.144</ecNumber>
    </recommendedName>
</protein>
<comment type="function">
    <text evidence="8">Catalyzes the ATP-dependent phosphorylation of fructose-l-phosphate to fructose-l,6-bisphosphate.</text>
</comment>